<dbReference type="InterPro" id="IPR013094">
    <property type="entry name" value="AB_hydrolase_3"/>
</dbReference>
<evidence type="ECO:0000313" key="4">
    <source>
        <dbReference type="Proteomes" id="UP000630097"/>
    </source>
</evidence>
<feature type="domain" description="Alpha/beta hydrolase fold-3" evidence="2">
    <location>
        <begin position="84"/>
        <end position="290"/>
    </location>
</feature>
<reference evidence="3 4" key="1">
    <citation type="submission" date="2021-01" db="EMBL/GenBank/DDBJ databases">
        <title>Whole genome shotgun sequence of Planotetraspora kaengkrachanensis NBRC 104272.</title>
        <authorList>
            <person name="Komaki H."/>
            <person name="Tamura T."/>
        </authorList>
    </citation>
    <scope>NUCLEOTIDE SEQUENCE [LARGE SCALE GENOMIC DNA]</scope>
    <source>
        <strain evidence="3 4">NBRC 104272</strain>
    </source>
</reference>
<dbReference type="Pfam" id="PF07859">
    <property type="entry name" value="Abhydrolase_3"/>
    <property type="match status" value="1"/>
</dbReference>
<dbReference type="GO" id="GO:0016787">
    <property type="term" value="F:hydrolase activity"/>
    <property type="evidence" value="ECO:0007669"/>
    <property type="project" value="UniProtKB-KW"/>
</dbReference>
<sequence>MPFLARPALDPELNDLLADMPLIPEVTPRILPQLRRMALTPIETLLDGRAVDRREVTVPSSDGARIPMTVLTPADAGPGAPCVYWMHGGGMIMGDRFSQIDIPLEWLDLLRAVVVTVDYRLAPEAGGITAVEDCYQGLSWVADHADDLGIDPDRIVVAGASAGGGLAAGVALMARDRGTPAIAAQMLICPMLDHRNATTSSRQYAGEPGVWTRETNAFAWNAVLGDLTDDQVPGYLSPARAEDLSGLPMTYIDAGSAEVFRDEDVDYATRIWAAGGQAELHVWAGGFHGFDALFPDARLSTAARRTRTEWLARTVDPETSR</sequence>
<keyword evidence="1" id="KW-0378">Hydrolase</keyword>
<accession>A0A8J3LY83</accession>
<gene>
    <name evidence="3" type="ORF">Pka01_17400</name>
</gene>
<evidence type="ECO:0000256" key="1">
    <source>
        <dbReference type="ARBA" id="ARBA00022801"/>
    </source>
</evidence>
<comment type="caution">
    <text evidence="3">The sequence shown here is derived from an EMBL/GenBank/DDBJ whole genome shotgun (WGS) entry which is preliminary data.</text>
</comment>
<evidence type="ECO:0000259" key="2">
    <source>
        <dbReference type="Pfam" id="PF07859"/>
    </source>
</evidence>
<name>A0A8J3LY83_9ACTN</name>
<dbReference type="PANTHER" id="PTHR48081">
    <property type="entry name" value="AB HYDROLASE SUPERFAMILY PROTEIN C4A8.06C"/>
    <property type="match status" value="1"/>
</dbReference>
<organism evidence="3 4">
    <name type="scientific">Planotetraspora kaengkrachanensis</name>
    <dbReference type="NCBI Taxonomy" id="575193"/>
    <lineage>
        <taxon>Bacteria</taxon>
        <taxon>Bacillati</taxon>
        <taxon>Actinomycetota</taxon>
        <taxon>Actinomycetes</taxon>
        <taxon>Streptosporangiales</taxon>
        <taxon>Streptosporangiaceae</taxon>
        <taxon>Planotetraspora</taxon>
    </lineage>
</organism>
<dbReference type="AlphaFoldDB" id="A0A8J3LY83"/>
<dbReference type="EMBL" id="BONV01000005">
    <property type="protein sequence ID" value="GIG78613.1"/>
    <property type="molecule type" value="Genomic_DNA"/>
</dbReference>
<dbReference type="InterPro" id="IPR050300">
    <property type="entry name" value="GDXG_lipolytic_enzyme"/>
</dbReference>
<dbReference type="PANTHER" id="PTHR48081:SF8">
    <property type="entry name" value="ALPHA_BETA HYDROLASE FOLD-3 DOMAIN-CONTAINING PROTEIN-RELATED"/>
    <property type="match status" value="1"/>
</dbReference>
<dbReference type="Gene3D" id="3.40.50.1820">
    <property type="entry name" value="alpha/beta hydrolase"/>
    <property type="match status" value="1"/>
</dbReference>
<keyword evidence="4" id="KW-1185">Reference proteome</keyword>
<dbReference type="RefSeq" id="WP_203882096.1">
    <property type="nucleotide sequence ID" value="NZ_BAABHH010000007.1"/>
</dbReference>
<dbReference type="SUPFAM" id="SSF53474">
    <property type="entry name" value="alpha/beta-Hydrolases"/>
    <property type="match status" value="1"/>
</dbReference>
<evidence type="ECO:0000313" key="3">
    <source>
        <dbReference type="EMBL" id="GIG78613.1"/>
    </source>
</evidence>
<proteinExistence type="predicted"/>
<dbReference type="InterPro" id="IPR029058">
    <property type="entry name" value="AB_hydrolase_fold"/>
</dbReference>
<dbReference type="Proteomes" id="UP000630097">
    <property type="component" value="Unassembled WGS sequence"/>
</dbReference>
<protein>
    <submittedName>
        <fullName evidence="3">Esterase</fullName>
    </submittedName>
</protein>